<proteinExistence type="predicted"/>
<evidence type="ECO:0000313" key="2">
    <source>
        <dbReference type="Proteomes" id="UP000530060"/>
    </source>
</evidence>
<protein>
    <submittedName>
        <fullName evidence="1">Uncharacterized protein</fullName>
    </submittedName>
</protein>
<accession>A0A6V6YP46</accession>
<gene>
    <name evidence="1" type="ORF">FLAT13_00387</name>
</gene>
<dbReference type="AlphaFoldDB" id="A0A6V6YP46"/>
<keyword evidence="2" id="KW-1185">Reference proteome</keyword>
<organism evidence="1 2">
    <name type="scientific">Flavobacterium salmonis</name>
    <dbReference type="NCBI Taxonomy" id="2654844"/>
    <lineage>
        <taxon>Bacteria</taxon>
        <taxon>Pseudomonadati</taxon>
        <taxon>Bacteroidota</taxon>
        <taxon>Flavobacteriia</taxon>
        <taxon>Flavobacteriales</taxon>
        <taxon>Flavobacteriaceae</taxon>
        <taxon>Flavobacterium</taxon>
    </lineage>
</organism>
<dbReference type="EMBL" id="CAIJDP010000053">
    <property type="protein sequence ID" value="CAD0001156.1"/>
    <property type="molecule type" value="Genomic_DNA"/>
</dbReference>
<evidence type="ECO:0000313" key="1">
    <source>
        <dbReference type="EMBL" id="CAD0001156.1"/>
    </source>
</evidence>
<sequence length="74" mass="8526">MAKIVLESWREGIKGVSFVKLQKEILGIDLKEGKTNFDNLLEDIQIILEIDNENLAKYFLKEADKLGINCKFIK</sequence>
<reference evidence="1 2" key="1">
    <citation type="submission" date="2020-06" db="EMBL/GenBank/DDBJ databases">
        <authorList>
            <person name="Criscuolo A."/>
        </authorList>
    </citation>
    <scope>NUCLEOTIDE SEQUENCE [LARGE SCALE GENOMIC DNA]</scope>
    <source>
        <strain evidence="2">CIP 111411</strain>
    </source>
</reference>
<dbReference type="RefSeq" id="WP_031456681.1">
    <property type="nucleotide sequence ID" value="NZ_CAIJDP010000053.1"/>
</dbReference>
<name>A0A6V6YP46_9FLAO</name>
<comment type="caution">
    <text evidence="1">The sequence shown here is derived from an EMBL/GenBank/DDBJ whole genome shotgun (WGS) entry which is preliminary data.</text>
</comment>
<dbReference type="Proteomes" id="UP000530060">
    <property type="component" value="Unassembled WGS sequence"/>
</dbReference>